<feature type="transmembrane region" description="Helical" evidence="4">
    <location>
        <begin position="342"/>
        <end position="363"/>
    </location>
</feature>
<feature type="transmembrane region" description="Helical" evidence="4">
    <location>
        <begin position="193"/>
        <end position="214"/>
    </location>
</feature>
<dbReference type="AlphaFoldDB" id="A0A7Y6RAP4"/>
<dbReference type="PANTHER" id="PTHR43547:SF2">
    <property type="entry name" value="HYBRID SIGNAL TRANSDUCTION HISTIDINE KINASE C"/>
    <property type="match status" value="1"/>
</dbReference>
<dbReference type="Pfam" id="PF07696">
    <property type="entry name" value="7TMR-DISMED2"/>
    <property type="match status" value="1"/>
</dbReference>
<dbReference type="Pfam" id="PF07695">
    <property type="entry name" value="7TMR-DISM_7TM"/>
    <property type="match status" value="1"/>
</dbReference>
<feature type="transmembrane region" description="Helical" evidence="4">
    <location>
        <begin position="219"/>
        <end position="241"/>
    </location>
</feature>
<dbReference type="InterPro" id="IPR011623">
    <property type="entry name" value="7TMR_DISM_rcpt_extracell_dom1"/>
</dbReference>
<evidence type="ECO:0000313" key="6">
    <source>
        <dbReference type="EMBL" id="NVF13459.1"/>
    </source>
</evidence>
<feature type="transmembrane region" description="Helical" evidence="4">
    <location>
        <begin position="375"/>
        <end position="396"/>
    </location>
</feature>
<feature type="transmembrane region" description="Helical" evidence="4">
    <location>
        <begin position="282"/>
        <end position="303"/>
    </location>
</feature>
<evidence type="ECO:0000256" key="1">
    <source>
        <dbReference type="ARBA" id="ARBA00000085"/>
    </source>
</evidence>
<dbReference type="PROSITE" id="PS50109">
    <property type="entry name" value="HIS_KIN"/>
    <property type="match status" value="1"/>
</dbReference>
<dbReference type="InterPro" id="IPR036890">
    <property type="entry name" value="HATPase_C_sf"/>
</dbReference>
<dbReference type="CDD" id="cd00075">
    <property type="entry name" value="HATPase"/>
    <property type="match status" value="1"/>
</dbReference>
<dbReference type="EC" id="2.7.13.3" evidence="2"/>
<dbReference type="InterPro" id="IPR036097">
    <property type="entry name" value="HisK_dim/P_sf"/>
</dbReference>
<dbReference type="InterPro" id="IPR005467">
    <property type="entry name" value="His_kinase_dom"/>
</dbReference>
<name>A0A7Y6RAP4_9GAMM</name>
<dbReference type="SUPFAM" id="SSF47384">
    <property type="entry name" value="Homodimeric domain of signal transducing histidine kinase"/>
    <property type="match status" value="1"/>
</dbReference>
<dbReference type="Pfam" id="PF02518">
    <property type="entry name" value="HATPase_c"/>
    <property type="match status" value="1"/>
</dbReference>
<dbReference type="CDD" id="cd00082">
    <property type="entry name" value="HisKA"/>
    <property type="match status" value="1"/>
</dbReference>
<evidence type="ECO:0000259" key="5">
    <source>
        <dbReference type="PROSITE" id="PS50109"/>
    </source>
</evidence>
<keyword evidence="4" id="KW-0472">Membrane</keyword>
<feature type="domain" description="Histidine kinase" evidence="5">
    <location>
        <begin position="428"/>
        <end position="650"/>
    </location>
</feature>
<reference evidence="6 7" key="1">
    <citation type="submission" date="2020-06" db="EMBL/GenBank/DDBJ databases">
        <title>Halomonas sp. QX-1 draft genome sequence.</title>
        <authorList>
            <person name="Qiu X."/>
        </authorList>
    </citation>
    <scope>NUCLEOTIDE SEQUENCE [LARGE SCALE GENOMIC DNA]</scope>
    <source>
        <strain evidence="6 7">QX-1</strain>
    </source>
</reference>
<dbReference type="SUPFAM" id="SSF55874">
    <property type="entry name" value="ATPase domain of HSP90 chaperone/DNA topoisomerase II/histidine kinase"/>
    <property type="match status" value="1"/>
</dbReference>
<dbReference type="InterPro" id="IPR003594">
    <property type="entry name" value="HATPase_dom"/>
</dbReference>
<evidence type="ECO:0000256" key="2">
    <source>
        <dbReference type="ARBA" id="ARBA00012438"/>
    </source>
</evidence>
<dbReference type="Gene3D" id="1.10.287.130">
    <property type="match status" value="1"/>
</dbReference>
<dbReference type="PANTHER" id="PTHR43547">
    <property type="entry name" value="TWO-COMPONENT HISTIDINE KINASE"/>
    <property type="match status" value="1"/>
</dbReference>
<evidence type="ECO:0000313" key="7">
    <source>
        <dbReference type="Proteomes" id="UP000589984"/>
    </source>
</evidence>
<proteinExistence type="predicted"/>
<dbReference type="Gene3D" id="3.30.565.10">
    <property type="entry name" value="Histidine kinase-like ATPase, C-terminal domain"/>
    <property type="match status" value="1"/>
</dbReference>
<keyword evidence="6" id="KW-0808">Transferase</keyword>
<dbReference type="EMBL" id="JABWCV010000004">
    <property type="protein sequence ID" value="NVF13459.1"/>
    <property type="molecule type" value="Genomic_DNA"/>
</dbReference>
<dbReference type="InterPro" id="IPR004358">
    <property type="entry name" value="Sig_transdc_His_kin-like_C"/>
</dbReference>
<keyword evidence="4" id="KW-0812">Transmembrane</keyword>
<comment type="caution">
    <text evidence="6">The sequence shown here is derived from an EMBL/GenBank/DDBJ whole genome shotgun (WGS) entry which is preliminary data.</text>
</comment>
<dbReference type="Proteomes" id="UP000589984">
    <property type="component" value="Unassembled WGS sequence"/>
</dbReference>
<keyword evidence="7" id="KW-1185">Reference proteome</keyword>
<protein>
    <recommendedName>
        <fullName evidence="2">histidine kinase</fullName>
        <ecNumber evidence="2">2.7.13.3</ecNumber>
    </recommendedName>
</protein>
<evidence type="ECO:0000256" key="3">
    <source>
        <dbReference type="ARBA" id="ARBA00022553"/>
    </source>
</evidence>
<sequence>MTEQQTKVLASGWTVLWLFLAFIAALIPTGALASPLALGPDIPYTSMADKSQQHTVEQAYTQLSRAEETHTKIFSRGYTRTPYWLHFSLPARLFEGDERWVVLAPNFIDDIRLFYRPAGSQQGWVERRTGDTWKGKRGDVDYRFPVFRLPPPKDAQGYEVILRAASTSALLIDLKLWEPHLFLQHATRTTSFWAFYFGLAAISSLLALILAILLKSKKLWSITAVSAGYGLVACVQGYIGWLLPGVGLTLQHYLTSIFTLTSYAALLWMSSEVMHFKEKLPWAHKLMTGTAALIIMLLISVPLNLYDEAIYIQTVIYLFTGIIFLVSCLYIWWKEKFQLTNLILGISPLLIMLASLSGLMSMLTWLPYHPSIYTIWQYGLILNMLLVISTAVFQVYKQRIEELNKKKMVEELHFEKEARAHQRQFMGIVAHEFRTPLAIITASLANLRYLPSLNRQETLRYEKIERATERLVQLTDNCLADARLSAGQLLIETQPHSLVELITSAASLIPLSDHHSWKLTQDNQHIQENSPPKADAILEIDPALMRIALSNVIDNAVKYSPSGIIHIDLSRQHNHWVISVRDQGTGIPADRVAIIFERYRRASLDDESTRGVGLGLYVSRQIARAHGGELELAENASSGCRFTFILPLTSNNNQDI</sequence>
<dbReference type="SMART" id="SM00388">
    <property type="entry name" value="HisKA"/>
    <property type="match status" value="1"/>
</dbReference>
<feature type="transmembrane region" description="Helical" evidence="4">
    <location>
        <begin position="309"/>
        <end position="333"/>
    </location>
</feature>
<dbReference type="InterPro" id="IPR003661">
    <property type="entry name" value="HisK_dim/P_dom"/>
</dbReference>
<dbReference type="SMART" id="SM00387">
    <property type="entry name" value="HATPase_c"/>
    <property type="match status" value="1"/>
</dbReference>
<dbReference type="Pfam" id="PF00512">
    <property type="entry name" value="HisKA"/>
    <property type="match status" value="1"/>
</dbReference>
<gene>
    <name evidence="6" type="ORF">HUO07_04635</name>
</gene>
<dbReference type="RefSeq" id="WP_176302574.1">
    <property type="nucleotide sequence ID" value="NZ_JABWCV010000004.1"/>
</dbReference>
<keyword evidence="6" id="KW-0418">Kinase</keyword>
<accession>A0A7Y6RAP4</accession>
<dbReference type="Gene3D" id="2.60.40.2380">
    <property type="match status" value="1"/>
</dbReference>
<evidence type="ECO:0000256" key="4">
    <source>
        <dbReference type="SAM" id="Phobius"/>
    </source>
</evidence>
<keyword evidence="4" id="KW-1133">Transmembrane helix</keyword>
<organism evidence="6 7">
    <name type="scientific">Vreelandella maris</name>
    <dbReference type="NCBI Taxonomy" id="2729617"/>
    <lineage>
        <taxon>Bacteria</taxon>
        <taxon>Pseudomonadati</taxon>
        <taxon>Pseudomonadota</taxon>
        <taxon>Gammaproteobacteria</taxon>
        <taxon>Oceanospirillales</taxon>
        <taxon>Halomonadaceae</taxon>
        <taxon>Vreelandella</taxon>
    </lineage>
</organism>
<dbReference type="GO" id="GO:0000155">
    <property type="term" value="F:phosphorelay sensor kinase activity"/>
    <property type="evidence" value="ECO:0007669"/>
    <property type="project" value="InterPro"/>
</dbReference>
<keyword evidence="3" id="KW-0597">Phosphoprotein</keyword>
<dbReference type="InterPro" id="IPR011622">
    <property type="entry name" value="7TMR_DISM_rcpt_extracell_dom2"/>
</dbReference>
<comment type="catalytic activity">
    <reaction evidence="1">
        <text>ATP + protein L-histidine = ADP + protein N-phospho-L-histidine.</text>
        <dbReference type="EC" id="2.7.13.3"/>
    </reaction>
</comment>
<feature type="transmembrane region" description="Helical" evidence="4">
    <location>
        <begin position="253"/>
        <end position="270"/>
    </location>
</feature>
<dbReference type="PRINTS" id="PR00344">
    <property type="entry name" value="BCTRLSENSOR"/>
</dbReference>